<dbReference type="OrthoDB" id="27601at2759"/>
<dbReference type="EMBL" id="CAJVPZ010001830">
    <property type="protein sequence ID" value="CAG8500719.1"/>
    <property type="molecule type" value="Genomic_DNA"/>
</dbReference>
<name>A0A9N8ZM26_9GLOM</name>
<feature type="non-terminal residue" evidence="1">
    <location>
        <position position="1"/>
    </location>
</feature>
<organism evidence="1 2">
    <name type="scientific">Racocetra fulgida</name>
    <dbReference type="NCBI Taxonomy" id="60492"/>
    <lineage>
        <taxon>Eukaryota</taxon>
        <taxon>Fungi</taxon>
        <taxon>Fungi incertae sedis</taxon>
        <taxon>Mucoromycota</taxon>
        <taxon>Glomeromycotina</taxon>
        <taxon>Glomeromycetes</taxon>
        <taxon>Diversisporales</taxon>
        <taxon>Gigasporaceae</taxon>
        <taxon>Racocetra</taxon>
    </lineage>
</organism>
<accession>A0A9N8ZM26</accession>
<evidence type="ECO:0000313" key="2">
    <source>
        <dbReference type="Proteomes" id="UP000789396"/>
    </source>
</evidence>
<proteinExistence type="predicted"/>
<dbReference type="AlphaFoldDB" id="A0A9N8ZM26"/>
<protein>
    <submittedName>
        <fullName evidence="1">8417_t:CDS:1</fullName>
    </submittedName>
</protein>
<sequence length="46" mass="5122">MTSKERLDLMKVSLKHLPKNKPRVACGLGAPGLTIINTIFQIHYST</sequence>
<keyword evidence="2" id="KW-1185">Reference proteome</keyword>
<evidence type="ECO:0000313" key="1">
    <source>
        <dbReference type="EMBL" id="CAG8500719.1"/>
    </source>
</evidence>
<reference evidence="1" key="1">
    <citation type="submission" date="2021-06" db="EMBL/GenBank/DDBJ databases">
        <authorList>
            <person name="Kallberg Y."/>
            <person name="Tangrot J."/>
            <person name="Rosling A."/>
        </authorList>
    </citation>
    <scope>NUCLEOTIDE SEQUENCE</scope>
    <source>
        <strain evidence="1">IN212</strain>
    </source>
</reference>
<comment type="caution">
    <text evidence="1">The sequence shown here is derived from an EMBL/GenBank/DDBJ whole genome shotgun (WGS) entry which is preliminary data.</text>
</comment>
<dbReference type="Proteomes" id="UP000789396">
    <property type="component" value="Unassembled WGS sequence"/>
</dbReference>
<gene>
    <name evidence="1" type="ORF">RFULGI_LOCUS2424</name>
</gene>